<dbReference type="PANTHER" id="PTHR43104:SF4">
    <property type="entry name" value="L-2-HYDROXYGLUTARATE DEHYDROGENASE, MITOCHONDRIAL"/>
    <property type="match status" value="1"/>
</dbReference>
<dbReference type="Gene3D" id="3.50.50.60">
    <property type="entry name" value="FAD/NAD(P)-binding domain"/>
    <property type="match status" value="1"/>
</dbReference>
<organism evidence="5 6">
    <name type="scientific">Capsicum baccatum</name>
    <name type="common">Peruvian pepper</name>
    <dbReference type="NCBI Taxonomy" id="33114"/>
    <lineage>
        <taxon>Eukaryota</taxon>
        <taxon>Viridiplantae</taxon>
        <taxon>Streptophyta</taxon>
        <taxon>Embryophyta</taxon>
        <taxon>Tracheophyta</taxon>
        <taxon>Spermatophyta</taxon>
        <taxon>Magnoliopsida</taxon>
        <taxon>eudicotyledons</taxon>
        <taxon>Gunneridae</taxon>
        <taxon>Pentapetalae</taxon>
        <taxon>asterids</taxon>
        <taxon>lamiids</taxon>
        <taxon>Solanales</taxon>
        <taxon>Solanaceae</taxon>
        <taxon>Solanoideae</taxon>
        <taxon>Capsiceae</taxon>
        <taxon>Capsicum</taxon>
    </lineage>
</organism>
<gene>
    <name evidence="5" type="ORF">CQW23_21584</name>
</gene>
<sequence length="228" mass="25800">MFMRFNHQTLKAAIKIVGMQQKALGAVEKMEKRSSRDAKPITSPFSPKVNGTLCVDSCVCDENFSECVYESMVGIMCDMSENGENVVCVPIRGEATNVEWRSLVCHSGLCLMVNSSWQTENQGCALKVGHANQWRLHRLWKFDYSVHEDRANQFYVAIRKYYPGLKDGSLEPGYAGIRPNLFGPEEGPTDFVVQVTHQTYSKFQPEWSLKFRSRSVSSLYCATLITCD</sequence>
<accession>A0A2G2VYH1</accession>
<comment type="cofactor">
    <cofactor evidence="1">
        <name>FAD</name>
        <dbReference type="ChEBI" id="CHEBI:57692"/>
    </cofactor>
</comment>
<evidence type="ECO:0000256" key="4">
    <source>
        <dbReference type="ARBA" id="ARBA00023002"/>
    </source>
</evidence>
<evidence type="ECO:0000256" key="3">
    <source>
        <dbReference type="ARBA" id="ARBA00022827"/>
    </source>
</evidence>
<keyword evidence="6" id="KW-1185">Reference proteome</keyword>
<name>A0A2G2VYH1_CAPBA</name>
<comment type="caution">
    <text evidence="5">The sequence shown here is derived from an EMBL/GenBank/DDBJ whole genome shotgun (WGS) entry which is preliminary data.</text>
</comment>
<dbReference type="STRING" id="33114.A0A2G2VYH1"/>
<dbReference type="AlphaFoldDB" id="A0A2G2VYH1"/>
<dbReference type="Gene3D" id="3.30.9.10">
    <property type="entry name" value="D-Amino Acid Oxidase, subunit A, domain 2"/>
    <property type="match status" value="1"/>
</dbReference>
<dbReference type="GO" id="GO:0047545">
    <property type="term" value="F:(S)-2-hydroxyglutarate dehydrogenase activity"/>
    <property type="evidence" value="ECO:0007669"/>
    <property type="project" value="TreeGrafter"/>
</dbReference>
<evidence type="ECO:0000313" key="6">
    <source>
        <dbReference type="Proteomes" id="UP000224567"/>
    </source>
</evidence>
<evidence type="ECO:0000256" key="1">
    <source>
        <dbReference type="ARBA" id="ARBA00001974"/>
    </source>
</evidence>
<reference evidence="5 6" key="1">
    <citation type="journal article" date="2017" name="Genome Biol.">
        <title>New reference genome sequences of hot pepper reveal the massive evolution of plant disease-resistance genes by retroduplication.</title>
        <authorList>
            <person name="Kim S."/>
            <person name="Park J."/>
            <person name="Yeom S.I."/>
            <person name="Kim Y.M."/>
            <person name="Seo E."/>
            <person name="Kim K.T."/>
            <person name="Kim M.S."/>
            <person name="Lee J.M."/>
            <person name="Cheong K."/>
            <person name="Shin H.S."/>
            <person name="Kim S.B."/>
            <person name="Han K."/>
            <person name="Lee J."/>
            <person name="Park M."/>
            <person name="Lee H.A."/>
            <person name="Lee H.Y."/>
            <person name="Lee Y."/>
            <person name="Oh S."/>
            <person name="Lee J.H."/>
            <person name="Choi E."/>
            <person name="Choi E."/>
            <person name="Lee S.E."/>
            <person name="Jeon J."/>
            <person name="Kim H."/>
            <person name="Choi G."/>
            <person name="Song H."/>
            <person name="Lee J."/>
            <person name="Lee S.C."/>
            <person name="Kwon J.K."/>
            <person name="Lee H.Y."/>
            <person name="Koo N."/>
            <person name="Hong Y."/>
            <person name="Kim R.W."/>
            <person name="Kang W.H."/>
            <person name="Huh J.H."/>
            <person name="Kang B.C."/>
            <person name="Yang T.J."/>
            <person name="Lee Y.H."/>
            <person name="Bennetzen J.L."/>
            <person name="Choi D."/>
        </authorList>
    </citation>
    <scope>NUCLEOTIDE SEQUENCE [LARGE SCALE GENOMIC DNA]</scope>
    <source>
        <strain evidence="6">cv. PBC81</strain>
    </source>
</reference>
<keyword evidence="3" id="KW-0274">FAD</keyword>
<evidence type="ECO:0000256" key="2">
    <source>
        <dbReference type="ARBA" id="ARBA00022630"/>
    </source>
</evidence>
<dbReference type="Proteomes" id="UP000224567">
    <property type="component" value="Unassembled WGS sequence"/>
</dbReference>
<evidence type="ECO:0000313" key="5">
    <source>
        <dbReference type="EMBL" id="PHT38011.1"/>
    </source>
</evidence>
<keyword evidence="4" id="KW-0560">Oxidoreductase</keyword>
<dbReference type="EMBL" id="MLFT02000009">
    <property type="protein sequence ID" value="PHT38011.1"/>
    <property type="molecule type" value="Genomic_DNA"/>
</dbReference>
<reference evidence="6" key="2">
    <citation type="journal article" date="2017" name="J. Anim. Genet.">
        <title>Multiple reference genome sequences of hot pepper reveal the massive evolution of plant disease resistance genes by retroduplication.</title>
        <authorList>
            <person name="Kim S."/>
            <person name="Park J."/>
            <person name="Yeom S.-I."/>
            <person name="Kim Y.-M."/>
            <person name="Seo E."/>
            <person name="Kim K.-T."/>
            <person name="Kim M.-S."/>
            <person name="Lee J.M."/>
            <person name="Cheong K."/>
            <person name="Shin H.-S."/>
            <person name="Kim S.-B."/>
            <person name="Han K."/>
            <person name="Lee J."/>
            <person name="Park M."/>
            <person name="Lee H.-A."/>
            <person name="Lee H.-Y."/>
            <person name="Lee Y."/>
            <person name="Oh S."/>
            <person name="Lee J.H."/>
            <person name="Choi E."/>
            <person name="Choi E."/>
            <person name="Lee S.E."/>
            <person name="Jeon J."/>
            <person name="Kim H."/>
            <person name="Choi G."/>
            <person name="Song H."/>
            <person name="Lee J."/>
            <person name="Lee S.-C."/>
            <person name="Kwon J.-K."/>
            <person name="Lee H.-Y."/>
            <person name="Koo N."/>
            <person name="Hong Y."/>
            <person name="Kim R.W."/>
            <person name="Kang W.-H."/>
            <person name="Huh J.H."/>
            <person name="Kang B.-C."/>
            <person name="Yang T.-J."/>
            <person name="Lee Y.-H."/>
            <person name="Bennetzen J.L."/>
            <person name="Choi D."/>
        </authorList>
    </citation>
    <scope>NUCLEOTIDE SEQUENCE [LARGE SCALE GENOMIC DNA]</scope>
    <source>
        <strain evidence="6">cv. PBC81</strain>
    </source>
</reference>
<dbReference type="InterPro" id="IPR036188">
    <property type="entry name" value="FAD/NAD-bd_sf"/>
</dbReference>
<keyword evidence="2" id="KW-0285">Flavoprotein</keyword>
<dbReference type="PANTHER" id="PTHR43104">
    <property type="entry name" value="L-2-HYDROXYGLUTARATE DEHYDROGENASE, MITOCHONDRIAL"/>
    <property type="match status" value="1"/>
</dbReference>
<dbReference type="OrthoDB" id="498204at2759"/>
<protein>
    <submittedName>
        <fullName evidence="5">Uncharacterized protein</fullName>
    </submittedName>
</protein>
<proteinExistence type="predicted"/>